<evidence type="ECO:0000313" key="2">
    <source>
        <dbReference type="EMBL" id="KAF8442089.1"/>
    </source>
</evidence>
<evidence type="ECO:0000256" key="1">
    <source>
        <dbReference type="SAM" id="Phobius"/>
    </source>
</evidence>
<dbReference type="AlphaFoldDB" id="A0AAD4GFY1"/>
<proteinExistence type="predicted"/>
<name>A0AAD4GFY1_BOLED</name>
<keyword evidence="1" id="KW-1133">Transmembrane helix</keyword>
<evidence type="ECO:0000313" key="3">
    <source>
        <dbReference type="Proteomes" id="UP001194468"/>
    </source>
</evidence>
<comment type="caution">
    <text evidence="2">The sequence shown here is derived from an EMBL/GenBank/DDBJ whole genome shotgun (WGS) entry which is preliminary data.</text>
</comment>
<feature type="transmembrane region" description="Helical" evidence="1">
    <location>
        <begin position="28"/>
        <end position="54"/>
    </location>
</feature>
<dbReference type="EMBL" id="WHUW01000009">
    <property type="protein sequence ID" value="KAF8442089.1"/>
    <property type="molecule type" value="Genomic_DNA"/>
</dbReference>
<reference evidence="2" key="1">
    <citation type="submission" date="2019-10" db="EMBL/GenBank/DDBJ databases">
        <authorList>
            <consortium name="DOE Joint Genome Institute"/>
            <person name="Kuo A."/>
            <person name="Miyauchi S."/>
            <person name="Kiss E."/>
            <person name="Drula E."/>
            <person name="Kohler A."/>
            <person name="Sanchez-Garcia M."/>
            <person name="Andreopoulos B."/>
            <person name="Barry K.W."/>
            <person name="Bonito G."/>
            <person name="Buee M."/>
            <person name="Carver A."/>
            <person name="Chen C."/>
            <person name="Cichocki N."/>
            <person name="Clum A."/>
            <person name="Culley D."/>
            <person name="Crous P.W."/>
            <person name="Fauchery L."/>
            <person name="Girlanda M."/>
            <person name="Hayes R."/>
            <person name="Keri Z."/>
            <person name="LaButti K."/>
            <person name="Lipzen A."/>
            <person name="Lombard V."/>
            <person name="Magnuson J."/>
            <person name="Maillard F."/>
            <person name="Morin E."/>
            <person name="Murat C."/>
            <person name="Nolan M."/>
            <person name="Ohm R."/>
            <person name="Pangilinan J."/>
            <person name="Pereira M."/>
            <person name="Perotto S."/>
            <person name="Peter M."/>
            <person name="Riley R."/>
            <person name="Sitrit Y."/>
            <person name="Stielow B."/>
            <person name="Szollosi G."/>
            <person name="Zifcakova L."/>
            <person name="Stursova M."/>
            <person name="Spatafora J.W."/>
            <person name="Tedersoo L."/>
            <person name="Vaario L.-M."/>
            <person name="Yamada A."/>
            <person name="Yan M."/>
            <person name="Wang P."/>
            <person name="Xu J."/>
            <person name="Bruns T."/>
            <person name="Baldrian P."/>
            <person name="Vilgalys R."/>
            <person name="Henrissat B."/>
            <person name="Grigoriev I.V."/>
            <person name="Hibbett D."/>
            <person name="Nagy L.G."/>
            <person name="Martin F.M."/>
        </authorList>
    </citation>
    <scope>NUCLEOTIDE SEQUENCE</scope>
    <source>
        <strain evidence="2">BED1</strain>
    </source>
</reference>
<keyword evidence="1" id="KW-0812">Transmembrane</keyword>
<reference evidence="2" key="2">
    <citation type="journal article" date="2020" name="Nat. Commun.">
        <title>Large-scale genome sequencing of mycorrhizal fungi provides insights into the early evolution of symbiotic traits.</title>
        <authorList>
            <person name="Miyauchi S."/>
            <person name="Kiss E."/>
            <person name="Kuo A."/>
            <person name="Drula E."/>
            <person name="Kohler A."/>
            <person name="Sanchez-Garcia M."/>
            <person name="Morin E."/>
            <person name="Andreopoulos B."/>
            <person name="Barry K.W."/>
            <person name="Bonito G."/>
            <person name="Buee M."/>
            <person name="Carver A."/>
            <person name="Chen C."/>
            <person name="Cichocki N."/>
            <person name="Clum A."/>
            <person name="Culley D."/>
            <person name="Crous P.W."/>
            <person name="Fauchery L."/>
            <person name="Girlanda M."/>
            <person name="Hayes R.D."/>
            <person name="Keri Z."/>
            <person name="LaButti K."/>
            <person name="Lipzen A."/>
            <person name="Lombard V."/>
            <person name="Magnuson J."/>
            <person name="Maillard F."/>
            <person name="Murat C."/>
            <person name="Nolan M."/>
            <person name="Ohm R.A."/>
            <person name="Pangilinan J."/>
            <person name="Pereira M.F."/>
            <person name="Perotto S."/>
            <person name="Peter M."/>
            <person name="Pfister S."/>
            <person name="Riley R."/>
            <person name="Sitrit Y."/>
            <person name="Stielow J.B."/>
            <person name="Szollosi G."/>
            <person name="Zifcakova L."/>
            <person name="Stursova M."/>
            <person name="Spatafora J.W."/>
            <person name="Tedersoo L."/>
            <person name="Vaario L.M."/>
            <person name="Yamada A."/>
            <person name="Yan M."/>
            <person name="Wang P."/>
            <person name="Xu J."/>
            <person name="Bruns T."/>
            <person name="Baldrian P."/>
            <person name="Vilgalys R."/>
            <person name="Dunand C."/>
            <person name="Henrissat B."/>
            <person name="Grigoriev I.V."/>
            <person name="Hibbett D."/>
            <person name="Nagy L.G."/>
            <person name="Martin F.M."/>
        </authorList>
    </citation>
    <scope>NUCLEOTIDE SEQUENCE</scope>
    <source>
        <strain evidence="2">BED1</strain>
    </source>
</reference>
<protein>
    <submittedName>
        <fullName evidence="2">Uncharacterized protein</fullName>
    </submittedName>
</protein>
<keyword evidence="1" id="KW-0472">Membrane</keyword>
<sequence length="151" mass="16992">MSDLIVIVSLVSFFMISATAPHHICIEFFLFHLVLTTTRFLTLSPPLICFRYLVHRRFVLVMYIYRALTRIHTDCTTCNIPYVRLHCLPSLWLNDTILDASDLTPSGGSRIDFQARLLGDVSVGVGCPATRTCYCLVLSFSATRSTPVMSL</sequence>
<accession>A0AAD4GFY1</accession>
<organism evidence="2 3">
    <name type="scientific">Boletus edulis BED1</name>
    <dbReference type="NCBI Taxonomy" id="1328754"/>
    <lineage>
        <taxon>Eukaryota</taxon>
        <taxon>Fungi</taxon>
        <taxon>Dikarya</taxon>
        <taxon>Basidiomycota</taxon>
        <taxon>Agaricomycotina</taxon>
        <taxon>Agaricomycetes</taxon>
        <taxon>Agaricomycetidae</taxon>
        <taxon>Boletales</taxon>
        <taxon>Boletineae</taxon>
        <taxon>Boletaceae</taxon>
        <taxon>Boletoideae</taxon>
        <taxon>Boletus</taxon>
    </lineage>
</organism>
<dbReference type="Proteomes" id="UP001194468">
    <property type="component" value="Unassembled WGS sequence"/>
</dbReference>
<gene>
    <name evidence="2" type="ORF">L210DRAFT_3535746</name>
</gene>
<keyword evidence="3" id="KW-1185">Reference proteome</keyword>